<proteinExistence type="predicted"/>
<reference evidence="1" key="2">
    <citation type="submission" date="2025-09" db="UniProtKB">
        <authorList>
            <consortium name="EnsemblPlants"/>
        </authorList>
    </citation>
    <scope>IDENTIFICATION</scope>
</reference>
<dbReference type="Proteomes" id="UP001732700">
    <property type="component" value="Chromosome 2A"/>
</dbReference>
<sequence length="506" mass="55412">MAAKVVAIAFVLLLQTFGKNAFAAIAKPITRNDGGEPPVSQEDNFGVSSYAVKWKPPTSQDNDDFGASAYAVKWNPPASKEDNFGVSSYAVKWKPPTSQDNDDFGASAYAVKWKPPASKENGFAASSYAVHWDEDSAPSHSPIPEASTRSEHVNENGFAASSYAVHWDEDSAPSHSPTPEASARSEHVNENGFAASSYAVHWDEDSAPSHSHVPNAAARSEHIKENGFSASSYAVHWDEDSAPSHSPIPEASARSEHVNENGFAASSYAVHWDEDSTPSQSPVPKAPARHHHHIKVQTGMLFLKKKLHVGTVLPEGTMFARAGLPKSDSSVATPLEPESFAAILSHFKIPHNSMKAKQVADTLRSCAKPDDKEEPRMCFSSREAMARFAAGALGDRRARAAIARIHGHETPSSRYVVAQIAQLSNNTVACHPMDFPYEVYYCHRPKDVQSLRVQLKDVKNGVPLVTTTVMCHMDTSNWDKQYFELLGGEHGEPICHYMPQNYIMFY</sequence>
<reference evidence="1" key="1">
    <citation type="submission" date="2021-05" db="EMBL/GenBank/DDBJ databases">
        <authorList>
            <person name="Scholz U."/>
            <person name="Mascher M."/>
            <person name="Fiebig A."/>
        </authorList>
    </citation>
    <scope>NUCLEOTIDE SEQUENCE [LARGE SCALE GENOMIC DNA]</scope>
</reference>
<accession>A0ACD5UH88</accession>
<evidence type="ECO:0000313" key="1">
    <source>
        <dbReference type="EnsemblPlants" id="AVESA.00010b.r2.2AG0251260.1.CDS"/>
    </source>
</evidence>
<protein>
    <submittedName>
        <fullName evidence="1">Uncharacterized protein</fullName>
    </submittedName>
</protein>
<name>A0ACD5UH88_AVESA</name>
<evidence type="ECO:0000313" key="2">
    <source>
        <dbReference type="Proteomes" id="UP001732700"/>
    </source>
</evidence>
<keyword evidence="2" id="KW-1185">Reference proteome</keyword>
<organism evidence="1 2">
    <name type="scientific">Avena sativa</name>
    <name type="common">Oat</name>
    <dbReference type="NCBI Taxonomy" id="4498"/>
    <lineage>
        <taxon>Eukaryota</taxon>
        <taxon>Viridiplantae</taxon>
        <taxon>Streptophyta</taxon>
        <taxon>Embryophyta</taxon>
        <taxon>Tracheophyta</taxon>
        <taxon>Spermatophyta</taxon>
        <taxon>Magnoliopsida</taxon>
        <taxon>Liliopsida</taxon>
        <taxon>Poales</taxon>
        <taxon>Poaceae</taxon>
        <taxon>BOP clade</taxon>
        <taxon>Pooideae</taxon>
        <taxon>Poodae</taxon>
        <taxon>Poeae</taxon>
        <taxon>Poeae Chloroplast Group 1 (Aveneae type)</taxon>
        <taxon>Aveninae</taxon>
        <taxon>Avena</taxon>
    </lineage>
</organism>
<dbReference type="EnsemblPlants" id="AVESA.00010b.r2.2AG0251260.1">
    <property type="protein sequence ID" value="AVESA.00010b.r2.2AG0251260.1.CDS"/>
    <property type="gene ID" value="AVESA.00010b.r2.2AG0251260"/>
</dbReference>